<evidence type="ECO:0000256" key="4">
    <source>
        <dbReference type="ARBA" id="ARBA00040604"/>
    </source>
</evidence>
<evidence type="ECO:0000256" key="5">
    <source>
        <dbReference type="SAM" id="MobiDB-lite"/>
    </source>
</evidence>
<keyword evidence="8" id="KW-1185">Reference proteome</keyword>
<evidence type="ECO:0000256" key="3">
    <source>
        <dbReference type="ARBA" id="ARBA00023128"/>
    </source>
</evidence>
<dbReference type="PROSITE" id="PS51886">
    <property type="entry name" value="TLDC"/>
    <property type="match status" value="1"/>
</dbReference>
<dbReference type="InterPro" id="IPR006571">
    <property type="entry name" value="TLDc_dom"/>
</dbReference>
<evidence type="ECO:0000256" key="1">
    <source>
        <dbReference type="ARBA" id="ARBA00004173"/>
    </source>
</evidence>
<feature type="non-terminal residue" evidence="7">
    <location>
        <position position="265"/>
    </location>
</feature>
<dbReference type="GO" id="GO:0005634">
    <property type="term" value="C:nucleus"/>
    <property type="evidence" value="ECO:0007669"/>
    <property type="project" value="TreeGrafter"/>
</dbReference>
<name>A0AAD4G5C3_BOLED</name>
<evidence type="ECO:0000313" key="7">
    <source>
        <dbReference type="EMBL" id="KAF8415712.1"/>
    </source>
</evidence>
<gene>
    <name evidence="7" type="ORF">L210DRAFT_3355707</name>
</gene>
<proteinExistence type="inferred from homology"/>
<sequence>TLTHGSPFASTPYIPPTGAPGFAGDRAWDRGFSEALMQEEKRGPGAETTAHARHVKGKGVTLVGRRQGTVDVLTEAMADLIRPHLPALIKLPRHWTLLYSLDQHGISLNTLYSRSEPRIPSRAHPNPPKGGLLVIQDANDAVFGAWMSEGIRLEKGGYYGSGESFLWRYHPPCGEGQGQLDVYKWTGVNAYVALCESGFISFGGGDGHYGLYLDASLLDGSSAPCPTFGNPPLCVRKPGSGENGVAKARGEMSFECVGLEVWGIG</sequence>
<dbReference type="AlphaFoldDB" id="A0AAD4G5C3"/>
<feature type="non-terminal residue" evidence="7">
    <location>
        <position position="1"/>
    </location>
</feature>
<dbReference type="Proteomes" id="UP001194468">
    <property type="component" value="Unassembled WGS sequence"/>
</dbReference>
<evidence type="ECO:0000259" key="6">
    <source>
        <dbReference type="PROSITE" id="PS51886"/>
    </source>
</evidence>
<dbReference type="Pfam" id="PF07534">
    <property type="entry name" value="TLD"/>
    <property type="match status" value="1"/>
</dbReference>
<dbReference type="PANTHER" id="PTHR23354">
    <property type="entry name" value="NUCLEOLAR PROTEIN 7/ESTROGEN RECEPTOR COACTIVATOR-RELATED"/>
    <property type="match status" value="1"/>
</dbReference>
<organism evidence="7 8">
    <name type="scientific">Boletus edulis BED1</name>
    <dbReference type="NCBI Taxonomy" id="1328754"/>
    <lineage>
        <taxon>Eukaryota</taxon>
        <taxon>Fungi</taxon>
        <taxon>Dikarya</taxon>
        <taxon>Basidiomycota</taxon>
        <taxon>Agaricomycotina</taxon>
        <taxon>Agaricomycetes</taxon>
        <taxon>Agaricomycetidae</taxon>
        <taxon>Boletales</taxon>
        <taxon>Boletineae</taxon>
        <taxon>Boletaceae</taxon>
        <taxon>Boletoideae</taxon>
        <taxon>Boletus</taxon>
    </lineage>
</organism>
<dbReference type="GO" id="GO:0005739">
    <property type="term" value="C:mitochondrion"/>
    <property type="evidence" value="ECO:0007669"/>
    <property type="project" value="UniProtKB-SubCell"/>
</dbReference>
<dbReference type="EMBL" id="WHUW01000300">
    <property type="protein sequence ID" value="KAF8415712.1"/>
    <property type="molecule type" value="Genomic_DNA"/>
</dbReference>
<evidence type="ECO:0000256" key="2">
    <source>
        <dbReference type="ARBA" id="ARBA00009540"/>
    </source>
</evidence>
<keyword evidence="3" id="KW-0496">Mitochondrion</keyword>
<feature type="domain" description="TLDc" evidence="6">
    <location>
        <begin position="71"/>
        <end position="265"/>
    </location>
</feature>
<feature type="region of interest" description="Disordered" evidence="5">
    <location>
        <begin position="1"/>
        <end position="20"/>
    </location>
</feature>
<reference evidence="7" key="1">
    <citation type="submission" date="2019-10" db="EMBL/GenBank/DDBJ databases">
        <authorList>
            <consortium name="DOE Joint Genome Institute"/>
            <person name="Kuo A."/>
            <person name="Miyauchi S."/>
            <person name="Kiss E."/>
            <person name="Drula E."/>
            <person name="Kohler A."/>
            <person name="Sanchez-Garcia M."/>
            <person name="Andreopoulos B."/>
            <person name="Barry K.W."/>
            <person name="Bonito G."/>
            <person name="Buee M."/>
            <person name="Carver A."/>
            <person name="Chen C."/>
            <person name="Cichocki N."/>
            <person name="Clum A."/>
            <person name="Culley D."/>
            <person name="Crous P.W."/>
            <person name="Fauchery L."/>
            <person name="Girlanda M."/>
            <person name="Hayes R."/>
            <person name="Keri Z."/>
            <person name="LaButti K."/>
            <person name="Lipzen A."/>
            <person name="Lombard V."/>
            <person name="Magnuson J."/>
            <person name="Maillard F."/>
            <person name="Morin E."/>
            <person name="Murat C."/>
            <person name="Nolan M."/>
            <person name="Ohm R."/>
            <person name="Pangilinan J."/>
            <person name="Pereira M."/>
            <person name="Perotto S."/>
            <person name="Peter M."/>
            <person name="Riley R."/>
            <person name="Sitrit Y."/>
            <person name="Stielow B."/>
            <person name="Szollosi G."/>
            <person name="Zifcakova L."/>
            <person name="Stursova M."/>
            <person name="Spatafora J.W."/>
            <person name="Tedersoo L."/>
            <person name="Vaario L.-M."/>
            <person name="Yamada A."/>
            <person name="Yan M."/>
            <person name="Wang P."/>
            <person name="Xu J."/>
            <person name="Bruns T."/>
            <person name="Baldrian P."/>
            <person name="Vilgalys R."/>
            <person name="Henrissat B."/>
            <person name="Grigoriev I.V."/>
            <person name="Hibbett D."/>
            <person name="Nagy L.G."/>
            <person name="Martin F.M."/>
        </authorList>
    </citation>
    <scope>NUCLEOTIDE SEQUENCE</scope>
    <source>
        <strain evidence="7">BED1</strain>
    </source>
</reference>
<dbReference type="SMART" id="SM00584">
    <property type="entry name" value="TLDc"/>
    <property type="match status" value="1"/>
</dbReference>
<protein>
    <recommendedName>
        <fullName evidence="4">Oxidation resistance protein 1</fullName>
    </recommendedName>
</protein>
<reference evidence="7" key="2">
    <citation type="journal article" date="2020" name="Nat. Commun.">
        <title>Large-scale genome sequencing of mycorrhizal fungi provides insights into the early evolution of symbiotic traits.</title>
        <authorList>
            <person name="Miyauchi S."/>
            <person name="Kiss E."/>
            <person name="Kuo A."/>
            <person name="Drula E."/>
            <person name="Kohler A."/>
            <person name="Sanchez-Garcia M."/>
            <person name="Morin E."/>
            <person name="Andreopoulos B."/>
            <person name="Barry K.W."/>
            <person name="Bonito G."/>
            <person name="Buee M."/>
            <person name="Carver A."/>
            <person name="Chen C."/>
            <person name="Cichocki N."/>
            <person name="Clum A."/>
            <person name="Culley D."/>
            <person name="Crous P.W."/>
            <person name="Fauchery L."/>
            <person name="Girlanda M."/>
            <person name="Hayes R.D."/>
            <person name="Keri Z."/>
            <person name="LaButti K."/>
            <person name="Lipzen A."/>
            <person name="Lombard V."/>
            <person name="Magnuson J."/>
            <person name="Maillard F."/>
            <person name="Murat C."/>
            <person name="Nolan M."/>
            <person name="Ohm R.A."/>
            <person name="Pangilinan J."/>
            <person name="Pereira M.F."/>
            <person name="Perotto S."/>
            <person name="Peter M."/>
            <person name="Pfister S."/>
            <person name="Riley R."/>
            <person name="Sitrit Y."/>
            <person name="Stielow J.B."/>
            <person name="Szollosi G."/>
            <person name="Zifcakova L."/>
            <person name="Stursova M."/>
            <person name="Spatafora J.W."/>
            <person name="Tedersoo L."/>
            <person name="Vaario L.M."/>
            <person name="Yamada A."/>
            <person name="Yan M."/>
            <person name="Wang P."/>
            <person name="Xu J."/>
            <person name="Bruns T."/>
            <person name="Baldrian P."/>
            <person name="Vilgalys R."/>
            <person name="Dunand C."/>
            <person name="Henrissat B."/>
            <person name="Grigoriev I.V."/>
            <person name="Hibbett D."/>
            <person name="Nagy L.G."/>
            <person name="Martin F.M."/>
        </authorList>
    </citation>
    <scope>NUCLEOTIDE SEQUENCE</scope>
    <source>
        <strain evidence="7">BED1</strain>
    </source>
</reference>
<accession>A0AAD4G5C3</accession>
<comment type="subcellular location">
    <subcellularLocation>
        <location evidence="1">Mitochondrion</location>
    </subcellularLocation>
</comment>
<comment type="caution">
    <text evidence="7">The sequence shown here is derived from an EMBL/GenBank/DDBJ whole genome shotgun (WGS) entry which is preliminary data.</text>
</comment>
<dbReference type="PANTHER" id="PTHR23354:SF62">
    <property type="entry name" value="MUSTARD, ISOFORM V"/>
    <property type="match status" value="1"/>
</dbReference>
<dbReference type="GO" id="GO:0006979">
    <property type="term" value="P:response to oxidative stress"/>
    <property type="evidence" value="ECO:0007669"/>
    <property type="project" value="TreeGrafter"/>
</dbReference>
<evidence type="ECO:0000313" key="8">
    <source>
        <dbReference type="Proteomes" id="UP001194468"/>
    </source>
</evidence>
<comment type="similarity">
    <text evidence="2">Belongs to the OXR1 family.</text>
</comment>